<evidence type="ECO:0000313" key="7">
    <source>
        <dbReference type="Ensembl" id="ENSSGRP00000025988.1"/>
    </source>
</evidence>
<dbReference type="SUPFAM" id="SSF48726">
    <property type="entry name" value="Immunoglobulin"/>
    <property type="match status" value="3"/>
</dbReference>
<dbReference type="InterPro" id="IPR056386">
    <property type="entry name" value="Ig_CD22"/>
</dbReference>
<dbReference type="InterPro" id="IPR013151">
    <property type="entry name" value="Immunoglobulin_dom"/>
</dbReference>
<evidence type="ECO:0000313" key="8">
    <source>
        <dbReference type="Proteomes" id="UP000472262"/>
    </source>
</evidence>
<dbReference type="PROSITE" id="PS50835">
    <property type="entry name" value="IG_LIKE"/>
    <property type="match status" value="2"/>
</dbReference>
<keyword evidence="1" id="KW-0393">Immunoglobulin domain</keyword>
<dbReference type="AlphaFoldDB" id="A0A672LT65"/>
<feature type="domain" description="Ig-like" evidence="6">
    <location>
        <begin position="160"/>
        <end position="238"/>
    </location>
</feature>
<protein>
    <recommendedName>
        <fullName evidence="2">B-cell receptor CD22</fullName>
    </recommendedName>
    <alternativeName>
        <fullName evidence="3">Sialic acid-binding Ig-like lectin 2</fullName>
    </alternativeName>
</protein>
<organism evidence="7 8">
    <name type="scientific">Sinocyclocheilus grahami</name>
    <name type="common">Dianchi golden-line fish</name>
    <name type="synonym">Barbus grahami</name>
    <dbReference type="NCBI Taxonomy" id="75366"/>
    <lineage>
        <taxon>Eukaryota</taxon>
        <taxon>Metazoa</taxon>
        <taxon>Chordata</taxon>
        <taxon>Craniata</taxon>
        <taxon>Vertebrata</taxon>
        <taxon>Euteleostomi</taxon>
        <taxon>Actinopterygii</taxon>
        <taxon>Neopterygii</taxon>
        <taxon>Teleostei</taxon>
        <taxon>Ostariophysi</taxon>
        <taxon>Cypriniformes</taxon>
        <taxon>Cyprinidae</taxon>
        <taxon>Cyprininae</taxon>
        <taxon>Sinocyclocheilus</taxon>
    </lineage>
</organism>
<dbReference type="PANTHER" id="PTHR46013">
    <property type="entry name" value="VASCULAR CELL ADHESION MOLECULE 1"/>
    <property type="match status" value="1"/>
</dbReference>
<evidence type="ECO:0000256" key="5">
    <source>
        <dbReference type="ARBA" id="ARBA00046458"/>
    </source>
</evidence>
<dbReference type="OMA" id="EREYYCR"/>
<dbReference type="Pfam" id="PF13895">
    <property type="entry name" value="Ig_2"/>
    <property type="match status" value="1"/>
</dbReference>
<dbReference type="PANTHER" id="PTHR46013:SF4">
    <property type="entry name" value="B-CELL RECEPTOR CD22-RELATED"/>
    <property type="match status" value="1"/>
</dbReference>
<evidence type="ECO:0000256" key="4">
    <source>
        <dbReference type="ARBA" id="ARBA00045430"/>
    </source>
</evidence>
<dbReference type="Pfam" id="PF24518">
    <property type="entry name" value="Ig_CD22"/>
    <property type="match status" value="1"/>
</dbReference>
<dbReference type="InterPro" id="IPR036179">
    <property type="entry name" value="Ig-like_dom_sf"/>
</dbReference>
<dbReference type="Gene3D" id="2.60.40.10">
    <property type="entry name" value="Immunoglobulins"/>
    <property type="match status" value="3"/>
</dbReference>
<name>A0A672LT65_SINGR</name>
<evidence type="ECO:0000256" key="1">
    <source>
        <dbReference type="ARBA" id="ARBA00023319"/>
    </source>
</evidence>
<dbReference type="InterPro" id="IPR003598">
    <property type="entry name" value="Ig_sub2"/>
</dbReference>
<comment type="function">
    <text evidence="4">Most highly expressed siglec (sialic acid-binding immunoglobulin-like lectin) on B-cells that plays a role in various aspects of B-cell biology including differentiation, antigen presentation, and trafficking to bone marrow. Binds to alpha 2,6-linked sialic acid residues of surface molecules such as CD22 itself, CD45 and IgM in a cis configuration. Can also bind to ligands on other cells as an adhesion molecule in a trans configuration. Acts as an inhibitory coreceptor on the surface of B-cells and inhibits B-cell receptor induced signaling, characterized by inhibition of the calcium mobilization and cellular activation. Mechanistically, the immunoreceptor tyrosine-based inhibitory motif domain is phosphorylated by the Src kinase LYN, which in turn leads to the recruitment of the protein tyrosine phosphatase 1/PTPN6, leading to the negative regulation of BCR signaling. If this negative signaling from is of sufficient strength, apoptosis of the B-cell can be induced.</text>
</comment>
<dbReference type="SMART" id="SM00408">
    <property type="entry name" value="IGc2"/>
    <property type="match status" value="2"/>
</dbReference>
<evidence type="ECO:0000256" key="2">
    <source>
        <dbReference type="ARBA" id="ARBA00040106"/>
    </source>
</evidence>
<proteinExistence type="predicted"/>
<dbReference type="Proteomes" id="UP000472262">
    <property type="component" value="Unassembled WGS sequence"/>
</dbReference>
<sequence>MNCTYTYPTEYKIMKVFWTKNPVKSEEHPDLSEDPEYSQRLQYLGDTQQNCSIRLSHVTQKDEHMYCFRFITDKPDGKWIGNPGVTLTVTGDFHEAELFFCALSTFIWYRNSQPLTERRDGNNQLLLQSVRREDAGRYSCALHGHSYISPAARLNVTYAPKNVSVSITGSGEIVEGDSVTLSCSSDANPPALNFSWFKENQSSAVGSGQSFSALQSGRFYCEAHNQHGSQRSDAVTVTGEAFINTLLYLHIIHQCVNYDDLHLSMSDPSEDTYTALELKSTTSDLYDTLTVSETSKSDHHHR</sequence>
<dbReference type="InterPro" id="IPR003599">
    <property type="entry name" value="Ig_sub"/>
</dbReference>
<dbReference type="SMART" id="SM00409">
    <property type="entry name" value="IG"/>
    <property type="match status" value="2"/>
</dbReference>
<keyword evidence="8" id="KW-1185">Reference proteome</keyword>
<dbReference type="Ensembl" id="ENSSGRT00000028002.1">
    <property type="protein sequence ID" value="ENSSGRP00000025988.1"/>
    <property type="gene ID" value="ENSSGRG00000015058.1"/>
</dbReference>
<evidence type="ECO:0000259" key="6">
    <source>
        <dbReference type="PROSITE" id="PS50835"/>
    </source>
</evidence>
<comment type="subunit">
    <text evidence="5">Predominantly monomer of isoform CD22-beta. Also found as heterodimer of isoform CD22-beta and a shorter isoform. Interacts with PTPN6/SHP-1, LYN, SYK, PIK3R1/PIK3R2 and PLCG1 upon phosphorylation. Interacts with GRB2, INPP5D and SHC1 upon phosphorylation. May form a complex with INPP5D/SHIP, GRB2 and SHC1.</text>
</comment>
<reference evidence="7" key="2">
    <citation type="submission" date="2025-09" db="UniProtKB">
        <authorList>
            <consortium name="Ensembl"/>
        </authorList>
    </citation>
    <scope>IDENTIFICATION</scope>
</reference>
<dbReference type="Pfam" id="PF00047">
    <property type="entry name" value="ig"/>
    <property type="match status" value="1"/>
</dbReference>
<evidence type="ECO:0000256" key="3">
    <source>
        <dbReference type="ARBA" id="ARBA00041781"/>
    </source>
</evidence>
<reference evidence="7" key="1">
    <citation type="submission" date="2025-08" db="UniProtKB">
        <authorList>
            <consortium name="Ensembl"/>
        </authorList>
    </citation>
    <scope>IDENTIFICATION</scope>
</reference>
<dbReference type="InterPro" id="IPR013783">
    <property type="entry name" value="Ig-like_fold"/>
</dbReference>
<dbReference type="InParanoid" id="A0A672LT65"/>
<accession>A0A672LT65</accession>
<feature type="domain" description="Ig-like" evidence="6">
    <location>
        <begin position="105"/>
        <end position="157"/>
    </location>
</feature>
<dbReference type="InterPro" id="IPR007110">
    <property type="entry name" value="Ig-like_dom"/>
</dbReference>